<dbReference type="Pfam" id="PF00156">
    <property type="entry name" value="Pribosyltran"/>
    <property type="match status" value="1"/>
</dbReference>
<comment type="function">
    <text evidence="7">Catalyzes the formation of phosphoribosylamine from phosphoribosylpyrophosphate (PRPP) and glutamine.</text>
</comment>
<dbReference type="PROSITE" id="PS51278">
    <property type="entry name" value="GATASE_TYPE_2"/>
    <property type="match status" value="1"/>
</dbReference>
<dbReference type="InterPro" id="IPR017932">
    <property type="entry name" value="GATase_2_dom"/>
</dbReference>
<dbReference type="UniPathway" id="UPA00074">
    <property type="reaction ID" value="UER00124"/>
</dbReference>
<feature type="binding site" evidence="7 10">
    <location>
        <position position="296"/>
    </location>
    <ligand>
        <name>Mg(2+)</name>
        <dbReference type="ChEBI" id="CHEBI:18420"/>
    </ligand>
</feature>
<dbReference type="InterPro" id="IPR000836">
    <property type="entry name" value="PRTase_dom"/>
</dbReference>
<keyword evidence="6 7" id="KW-0315">Glutamine amidotransferase</keyword>
<keyword evidence="5 7" id="KW-0658">Purine biosynthesis</keyword>
<dbReference type="HOGENOM" id="CLU_022389_3_1_9"/>
<dbReference type="InterPro" id="IPR035584">
    <property type="entry name" value="PurF_N"/>
</dbReference>
<feature type="binding site" evidence="7 11">
    <location>
        <position position="445"/>
    </location>
    <ligand>
        <name>[4Fe-4S] cluster</name>
        <dbReference type="ChEBI" id="CHEBI:49883"/>
    </ligand>
</feature>
<keyword evidence="7 10" id="KW-0479">Metal-binding</keyword>
<dbReference type="GO" id="GO:0000287">
    <property type="term" value="F:magnesium ion binding"/>
    <property type="evidence" value="ECO:0007669"/>
    <property type="project" value="UniProtKB-UniRule"/>
</dbReference>
<evidence type="ECO:0000313" key="14">
    <source>
        <dbReference type="Proteomes" id="UP000019426"/>
    </source>
</evidence>
<dbReference type="KEGG" id="clt:CM240_2138"/>
<evidence type="ECO:0000256" key="6">
    <source>
        <dbReference type="ARBA" id="ARBA00022962"/>
    </source>
</evidence>
<dbReference type="HAMAP" id="MF_01931">
    <property type="entry name" value="PurF"/>
    <property type="match status" value="1"/>
</dbReference>
<comment type="cofactor">
    <cofactor evidence="7 11">
        <name>[4Fe-4S] cluster</name>
        <dbReference type="ChEBI" id="CHEBI:49883"/>
    </cofactor>
    <text evidence="7 11">Binds 1 [4Fe-4S] cluster per subunit.</text>
</comment>
<comment type="catalytic activity">
    <reaction evidence="7 8">
        <text>5-phospho-beta-D-ribosylamine + L-glutamate + diphosphate = 5-phospho-alpha-D-ribose 1-diphosphate + L-glutamine + H2O</text>
        <dbReference type="Rhea" id="RHEA:14905"/>
        <dbReference type="ChEBI" id="CHEBI:15377"/>
        <dbReference type="ChEBI" id="CHEBI:29985"/>
        <dbReference type="ChEBI" id="CHEBI:33019"/>
        <dbReference type="ChEBI" id="CHEBI:58017"/>
        <dbReference type="ChEBI" id="CHEBI:58359"/>
        <dbReference type="ChEBI" id="CHEBI:58681"/>
        <dbReference type="EC" id="2.4.2.14"/>
    </reaction>
</comment>
<dbReference type="eggNOG" id="COG0034">
    <property type="taxonomic scope" value="Bacteria"/>
</dbReference>
<dbReference type="SUPFAM" id="SSF53271">
    <property type="entry name" value="PRTase-like"/>
    <property type="match status" value="1"/>
</dbReference>
<organism evidence="13 14">
    <name type="scientific">Clostridium bornimense</name>
    <dbReference type="NCBI Taxonomy" id="1216932"/>
    <lineage>
        <taxon>Bacteria</taxon>
        <taxon>Bacillati</taxon>
        <taxon>Bacillota</taxon>
        <taxon>Clostridia</taxon>
        <taxon>Eubacteriales</taxon>
        <taxon>Clostridiaceae</taxon>
        <taxon>Clostridium</taxon>
    </lineage>
</organism>
<feature type="binding site" evidence="7 11">
    <location>
        <position position="395"/>
    </location>
    <ligand>
        <name>[4Fe-4S] cluster</name>
        <dbReference type="ChEBI" id="CHEBI:49883"/>
    </ligand>
</feature>
<keyword evidence="7" id="KW-0004">4Fe-4S</keyword>
<dbReference type="GO" id="GO:0009113">
    <property type="term" value="P:purine nucleobase biosynthetic process"/>
    <property type="evidence" value="ECO:0007669"/>
    <property type="project" value="UniProtKB-UniRule"/>
</dbReference>
<name>W6SHU6_9CLOT</name>
<sequence length="468" mass="51083">MTIRECDKFKDECGVFGIYSNKKTTIAHYVYYGLYALQHRGQESSGICVNQDGNLILEKGMGIVPDVFDDETLNNMTGKAAIGHVRYSTTGDTRLINAQPLLSKFKLGQMAIAHNGNLVNTDVLRELLEESGYNFQTTIDTEVILNMIARKASKGIEKALVDTVQAVKGSYAIVILTEDKLIGVRDPHGIRPLCIGKIDDGYVLSSESCALDVIGAELVRDVEPGEIVIIDDEGLRSIKLNEKAITKACAFEYIYFARPDSIMNGINVYEARVKAGELLYKDAPADADLVIGVPDSGIPSAVGYSKASGIPYAMGIVKNKYVARTFIAPTQELREKAVSIKLNALRCLVEGKRVVLIDDSIVRGTTSKKLVDIMRRAGAKEVHFRSAAPAVKYPCYFGIDTPYRSELIAAQRSLDEISDFIGSDSVGYLSIPSLVEALGGKNDFCLGCFAGEYPVSAPMEMSKVRLED</sequence>
<dbReference type="GO" id="GO:0006189">
    <property type="term" value="P:'de novo' IMP biosynthetic process"/>
    <property type="evidence" value="ECO:0007669"/>
    <property type="project" value="UniProtKB-UniRule"/>
</dbReference>
<comment type="pathway">
    <text evidence="1 7 8">Purine metabolism; IMP biosynthesis via de novo pathway; N(1)-(5-phospho-D-ribosyl)glycinamide from 5-phospho-alpha-D-ribose 1-diphosphate: step 1/2.</text>
</comment>
<dbReference type="GO" id="GO:0051539">
    <property type="term" value="F:4 iron, 4 sulfur cluster binding"/>
    <property type="evidence" value="ECO:0007669"/>
    <property type="project" value="UniProtKB-KW"/>
</dbReference>
<keyword evidence="7 11" id="KW-0408">Iron</keyword>
<evidence type="ECO:0000259" key="12">
    <source>
        <dbReference type="PROSITE" id="PS51278"/>
    </source>
</evidence>
<keyword evidence="4 7" id="KW-0808">Transferase</keyword>
<dbReference type="NCBIfam" id="TIGR01134">
    <property type="entry name" value="purF"/>
    <property type="match status" value="1"/>
</dbReference>
<evidence type="ECO:0000256" key="11">
    <source>
        <dbReference type="PIRSR" id="PIRSR000485-3"/>
    </source>
</evidence>
<evidence type="ECO:0000256" key="5">
    <source>
        <dbReference type="ARBA" id="ARBA00022755"/>
    </source>
</evidence>
<dbReference type="InterPro" id="IPR005854">
    <property type="entry name" value="PurF"/>
</dbReference>
<dbReference type="EMBL" id="HG917868">
    <property type="protein sequence ID" value="CDM69295.1"/>
    <property type="molecule type" value="Genomic_DNA"/>
</dbReference>
<dbReference type="Gene3D" id="3.60.20.10">
    <property type="entry name" value="Glutamine Phosphoribosylpyrophosphate, subunit 1, domain 1"/>
    <property type="match status" value="1"/>
</dbReference>
<feature type="binding site" evidence="7 11">
    <location>
        <position position="448"/>
    </location>
    <ligand>
        <name>[4Fe-4S] cluster</name>
        <dbReference type="ChEBI" id="CHEBI:49883"/>
    </ligand>
</feature>
<evidence type="ECO:0000313" key="13">
    <source>
        <dbReference type="EMBL" id="CDM69295.1"/>
    </source>
</evidence>
<dbReference type="InterPro" id="IPR029055">
    <property type="entry name" value="Ntn_hydrolases_N"/>
</dbReference>
<evidence type="ECO:0000256" key="3">
    <source>
        <dbReference type="ARBA" id="ARBA00022676"/>
    </source>
</evidence>
<feature type="domain" description="Glutamine amidotransferase type-2" evidence="12">
    <location>
        <begin position="13"/>
        <end position="233"/>
    </location>
</feature>
<evidence type="ECO:0000256" key="4">
    <source>
        <dbReference type="ARBA" id="ARBA00022679"/>
    </source>
</evidence>
<reference evidence="13 14" key="1">
    <citation type="submission" date="2013-11" db="EMBL/GenBank/DDBJ databases">
        <title>Complete genome sequence of Clostridum sp. M2/40.</title>
        <authorList>
            <person name="Wibberg D."/>
            <person name="Puehler A."/>
            <person name="Schlueter A."/>
        </authorList>
    </citation>
    <scope>NUCLEOTIDE SEQUENCE [LARGE SCALE GENOMIC DNA]</scope>
    <source>
        <strain evidence="14">M2/40</strain>
    </source>
</reference>
<comment type="similarity">
    <text evidence="2 7 8">In the C-terminal section; belongs to the purine/pyrimidine phosphoribosyltransferase family.</text>
</comment>
<dbReference type="AlphaFoldDB" id="W6SHU6"/>
<evidence type="ECO:0000256" key="2">
    <source>
        <dbReference type="ARBA" id="ARBA00010138"/>
    </source>
</evidence>
<evidence type="ECO:0000256" key="1">
    <source>
        <dbReference type="ARBA" id="ARBA00005209"/>
    </source>
</evidence>
<dbReference type="EC" id="2.4.2.14" evidence="7"/>
<dbReference type="CDD" id="cd06223">
    <property type="entry name" value="PRTases_typeI"/>
    <property type="match status" value="1"/>
</dbReference>
<dbReference type="PATRIC" id="fig|1216932.3.peg.2138"/>
<feature type="active site" description="Nucleophile" evidence="7 9">
    <location>
        <position position="13"/>
    </location>
</feature>
<keyword evidence="3 7" id="KW-0328">Glycosyltransferase</keyword>
<keyword evidence="7 10" id="KW-0460">Magnesium</keyword>
<evidence type="ECO:0000256" key="9">
    <source>
        <dbReference type="PIRSR" id="PIRSR000485-1"/>
    </source>
</evidence>
<dbReference type="SUPFAM" id="SSF56235">
    <property type="entry name" value="N-terminal nucleophile aminohydrolases (Ntn hydrolases)"/>
    <property type="match status" value="1"/>
</dbReference>
<keyword evidence="14" id="KW-1185">Reference proteome</keyword>
<dbReference type="CDD" id="cd00715">
    <property type="entry name" value="GPATase_N"/>
    <property type="match status" value="1"/>
</dbReference>
<dbReference type="STRING" id="1216932.CM240_2138"/>
<dbReference type="InterPro" id="IPR029057">
    <property type="entry name" value="PRTase-like"/>
</dbReference>
<accession>W6SHU6</accession>
<protein>
    <recommendedName>
        <fullName evidence="7">Amidophosphoribosyltransferase</fullName>
        <shortName evidence="7">ATase</shortName>
        <ecNumber evidence="7">2.4.2.14</ecNumber>
    </recommendedName>
    <alternativeName>
        <fullName evidence="7">Glutamine phosphoribosylpyrophosphate amidotransferase</fullName>
        <shortName evidence="7">GPATase</shortName>
    </alternativeName>
</protein>
<feature type="binding site" evidence="7 10">
    <location>
        <position position="358"/>
    </location>
    <ligand>
        <name>Mg(2+)</name>
        <dbReference type="ChEBI" id="CHEBI:18420"/>
    </ligand>
</feature>
<dbReference type="GO" id="GO:0004044">
    <property type="term" value="F:amidophosphoribosyltransferase activity"/>
    <property type="evidence" value="ECO:0007669"/>
    <property type="project" value="UniProtKB-UniRule"/>
</dbReference>
<dbReference type="PIRSF" id="PIRSF000485">
    <property type="entry name" value="Amd_phspho_trans"/>
    <property type="match status" value="1"/>
</dbReference>
<feature type="binding site" evidence="7 10">
    <location>
        <position position="359"/>
    </location>
    <ligand>
        <name>Mg(2+)</name>
        <dbReference type="ChEBI" id="CHEBI:18420"/>
    </ligand>
</feature>
<evidence type="ECO:0000256" key="10">
    <source>
        <dbReference type="PIRSR" id="PIRSR000485-2"/>
    </source>
</evidence>
<keyword evidence="7 11" id="KW-0411">Iron-sulfur</keyword>
<evidence type="ECO:0000256" key="7">
    <source>
        <dbReference type="HAMAP-Rule" id="MF_01931"/>
    </source>
</evidence>
<comment type="cofactor">
    <cofactor evidence="7 10">
        <name>Mg(2+)</name>
        <dbReference type="ChEBI" id="CHEBI:18420"/>
    </cofactor>
    <text evidence="7 10">Binds 1 Mg(2+) ion per subunit.</text>
</comment>
<gene>
    <name evidence="7 13" type="primary">purF</name>
    <name evidence="13" type="ORF">CM240_2138</name>
</gene>
<evidence type="ECO:0000256" key="8">
    <source>
        <dbReference type="PIRNR" id="PIRNR000485"/>
    </source>
</evidence>
<dbReference type="RefSeq" id="WP_044039016.1">
    <property type="nucleotide sequence ID" value="NZ_HG917868.1"/>
</dbReference>
<dbReference type="Gene3D" id="3.40.50.2020">
    <property type="match status" value="1"/>
</dbReference>
<dbReference type="PANTHER" id="PTHR11907">
    <property type="entry name" value="AMIDOPHOSPHORIBOSYLTRANSFERASE"/>
    <property type="match status" value="1"/>
</dbReference>
<dbReference type="Pfam" id="PF13522">
    <property type="entry name" value="GATase_6"/>
    <property type="match status" value="1"/>
</dbReference>
<dbReference type="OrthoDB" id="9801213at2"/>
<feature type="binding site" evidence="7 11">
    <location>
        <position position="249"/>
    </location>
    <ligand>
        <name>[4Fe-4S] cluster</name>
        <dbReference type="ChEBI" id="CHEBI:49883"/>
    </ligand>
</feature>
<dbReference type="Proteomes" id="UP000019426">
    <property type="component" value="Chromosome M2/40_rep1"/>
</dbReference>
<proteinExistence type="inferred from homology"/>